<protein>
    <submittedName>
        <fullName evidence="13">E3 ubiquitin-protein ligase RNF31</fullName>
    </submittedName>
</protein>
<feature type="compositionally biased region" description="Low complexity" evidence="9">
    <location>
        <begin position="171"/>
        <end position="185"/>
    </location>
</feature>
<dbReference type="CDD" id="cd16631">
    <property type="entry name" value="mRING-HC-C4C4_RBR_HOIP"/>
    <property type="match status" value="1"/>
</dbReference>
<dbReference type="Gene3D" id="2.30.30.380">
    <property type="entry name" value="Zn-finger domain of Sec23/24"/>
    <property type="match status" value="1"/>
</dbReference>
<dbReference type="CDD" id="cd20337">
    <property type="entry name" value="BRcat_RBR_HOIP"/>
    <property type="match status" value="1"/>
</dbReference>
<evidence type="ECO:0000256" key="4">
    <source>
        <dbReference type="ARBA" id="ARBA00022737"/>
    </source>
</evidence>
<evidence type="ECO:0000256" key="5">
    <source>
        <dbReference type="ARBA" id="ARBA00022771"/>
    </source>
</evidence>
<feature type="compositionally biased region" description="Basic residues" evidence="9">
    <location>
        <begin position="404"/>
        <end position="413"/>
    </location>
</feature>
<dbReference type="InterPro" id="IPR041031">
    <property type="entry name" value="RNF31_C"/>
</dbReference>
<dbReference type="InterPro" id="IPR001841">
    <property type="entry name" value="Znf_RING"/>
</dbReference>
<dbReference type="GO" id="GO:1990450">
    <property type="term" value="F:linear polyubiquitin binding"/>
    <property type="evidence" value="ECO:0007669"/>
    <property type="project" value="TreeGrafter"/>
</dbReference>
<feature type="compositionally biased region" description="Basic and acidic residues" evidence="9">
    <location>
        <begin position="1191"/>
        <end position="1201"/>
    </location>
</feature>
<dbReference type="SUPFAM" id="SSF57850">
    <property type="entry name" value="RING/U-box"/>
    <property type="match status" value="3"/>
</dbReference>
<organism evidence="13">
    <name type="scientific">Cacopsylla melanoneura</name>
    <dbReference type="NCBI Taxonomy" id="428564"/>
    <lineage>
        <taxon>Eukaryota</taxon>
        <taxon>Metazoa</taxon>
        <taxon>Ecdysozoa</taxon>
        <taxon>Arthropoda</taxon>
        <taxon>Hexapoda</taxon>
        <taxon>Insecta</taxon>
        <taxon>Pterygota</taxon>
        <taxon>Neoptera</taxon>
        <taxon>Paraneoptera</taxon>
        <taxon>Hemiptera</taxon>
        <taxon>Sternorrhyncha</taxon>
        <taxon>Psylloidea</taxon>
        <taxon>Psyllidae</taxon>
        <taxon>Psyllinae</taxon>
        <taxon>Cacopsylla</taxon>
    </lineage>
</organism>
<evidence type="ECO:0000256" key="2">
    <source>
        <dbReference type="ARBA" id="ARBA00022679"/>
    </source>
</evidence>
<dbReference type="GO" id="GO:0008270">
    <property type="term" value="F:zinc ion binding"/>
    <property type="evidence" value="ECO:0007669"/>
    <property type="project" value="UniProtKB-KW"/>
</dbReference>
<reference evidence="13" key="1">
    <citation type="submission" date="2021-05" db="EMBL/GenBank/DDBJ databases">
        <authorList>
            <person name="Alioto T."/>
            <person name="Alioto T."/>
            <person name="Gomez Garrido J."/>
        </authorList>
    </citation>
    <scope>NUCLEOTIDE SEQUENCE</scope>
</reference>
<dbReference type="Gene3D" id="1.10.8.10">
    <property type="entry name" value="DNA helicase RuvA subunit, C-terminal domain"/>
    <property type="match status" value="1"/>
</dbReference>
<feature type="compositionally biased region" description="Basic and acidic residues" evidence="9">
    <location>
        <begin position="1786"/>
        <end position="1807"/>
    </location>
</feature>
<keyword evidence="3" id="KW-0479">Metal-binding</keyword>
<dbReference type="SMART" id="SM00647">
    <property type="entry name" value="IBR"/>
    <property type="match status" value="2"/>
</dbReference>
<feature type="compositionally biased region" description="Basic and acidic residues" evidence="9">
    <location>
        <begin position="1427"/>
        <end position="1436"/>
    </location>
</feature>
<feature type="compositionally biased region" description="Basic residues" evidence="9">
    <location>
        <begin position="441"/>
        <end position="452"/>
    </location>
</feature>
<dbReference type="InterPro" id="IPR047540">
    <property type="entry name" value="BRcat_RBR_RNF31-like"/>
</dbReference>
<evidence type="ECO:0000256" key="3">
    <source>
        <dbReference type="ARBA" id="ARBA00022723"/>
    </source>
</evidence>
<dbReference type="PROSITE" id="PS50089">
    <property type="entry name" value="ZF_RING_2"/>
    <property type="match status" value="1"/>
</dbReference>
<feature type="region of interest" description="Disordered" evidence="9">
    <location>
        <begin position="131"/>
        <end position="200"/>
    </location>
</feature>
<feature type="region of interest" description="Disordered" evidence="9">
    <location>
        <begin position="1171"/>
        <end position="1457"/>
    </location>
</feature>
<feature type="compositionally biased region" description="Polar residues" evidence="9">
    <location>
        <begin position="1400"/>
        <end position="1426"/>
    </location>
</feature>
<feature type="compositionally biased region" description="Acidic residues" evidence="9">
    <location>
        <begin position="1858"/>
        <end position="1875"/>
    </location>
</feature>
<proteinExistence type="inferred from homology"/>
<feature type="compositionally biased region" description="Acidic residues" evidence="9">
    <location>
        <begin position="1755"/>
        <end position="1785"/>
    </location>
</feature>
<evidence type="ECO:0000259" key="10">
    <source>
        <dbReference type="PROSITE" id="PS50089"/>
    </source>
</evidence>
<dbReference type="InterPro" id="IPR001876">
    <property type="entry name" value="Znf_RanBP2"/>
</dbReference>
<dbReference type="PROSITE" id="PS01358">
    <property type="entry name" value="ZF_RANBP2_1"/>
    <property type="match status" value="1"/>
</dbReference>
<dbReference type="Gene3D" id="6.10.140.1100">
    <property type="match status" value="1"/>
</dbReference>
<dbReference type="InterPro" id="IPR032065">
    <property type="entry name" value="RNF31-UBA"/>
</dbReference>
<dbReference type="GO" id="GO:0070530">
    <property type="term" value="F:K63-linked polyubiquitin modification-dependent protein binding"/>
    <property type="evidence" value="ECO:0007669"/>
    <property type="project" value="TreeGrafter"/>
</dbReference>
<feature type="compositionally biased region" description="Basic and acidic residues" evidence="9">
    <location>
        <begin position="372"/>
        <end position="402"/>
    </location>
</feature>
<feature type="compositionally biased region" description="Polar residues" evidence="9">
    <location>
        <begin position="1575"/>
        <end position="1586"/>
    </location>
</feature>
<feature type="compositionally biased region" description="Polar residues" evidence="9">
    <location>
        <begin position="1171"/>
        <end position="1190"/>
    </location>
</feature>
<evidence type="ECO:0000313" key="13">
    <source>
        <dbReference type="EMBL" id="CAG6652290.1"/>
    </source>
</evidence>
<dbReference type="InterPro" id="IPR047542">
    <property type="entry name" value="Rcat_RBR_RNF31-like"/>
</dbReference>
<evidence type="ECO:0000256" key="8">
    <source>
        <dbReference type="PROSITE-ProRule" id="PRU00322"/>
    </source>
</evidence>
<feature type="domain" description="RanBP2-type" evidence="11">
    <location>
        <begin position="574"/>
        <end position="597"/>
    </location>
</feature>
<feature type="region of interest" description="Disordered" evidence="9">
    <location>
        <begin position="2056"/>
        <end position="2107"/>
    </location>
</feature>
<evidence type="ECO:0000259" key="12">
    <source>
        <dbReference type="PROSITE" id="PS51873"/>
    </source>
</evidence>
<feature type="compositionally biased region" description="Low complexity" evidence="9">
    <location>
        <begin position="53"/>
        <end position="62"/>
    </location>
</feature>
<feature type="region of interest" description="Disordered" evidence="9">
    <location>
        <begin position="1549"/>
        <end position="1595"/>
    </location>
</feature>
<keyword evidence="5 8" id="KW-0863">Zinc-finger</keyword>
<feature type="region of interest" description="Disordered" evidence="9">
    <location>
        <begin position="1747"/>
        <end position="1931"/>
    </location>
</feature>
<dbReference type="Gene3D" id="3.30.40.10">
    <property type="entry name" value="Zinc/RING finger domain, C3HC4 (zinc finger)"/>
    <property type="match status" value="1"/>
</dbReference>
<dbReference type="GO" id="GO:0036435">
    <property type="term" value="F:K48-linked polyubiquitin modification-dependent protein binding"/>
    <property type="evidence" value="ECO:0007669"/>
    <property type="project" value="TreeGrafter"/>
</dbReference>
<feature type="compositionally biased region" description="Polar residues" evidence="9">
    <location>
        <begin position="1890"/>
        <end position="1900"/>
    </location>
</feature>
<feature type="compositionally biased region" description="Polar residues" evidence="9">
    <location>
        <begin position="560"/>
        <end position="569"/>
    </location>
</feature>
<dbReference type="PROSITE" id="PS51873">
    <property type="entry name" value="TRIAD"/>
    <property type="match status" value="1"/>
</dbReference>
<feature type="compositionally biased region" description="Polar residues" evidence="9">
    <location>
        <begin position="2062"/>
        <end position="2076"/>
    </location>
</feature>
<dbReference type="InterPro" id="IPR044066">
    <property type="entry name" value="TRIAD_supradom"/>
</dbReference>
<dbReference type="Pfam" id="PF18091">
    <property type="entry name" value="E3_UbLigase_RBR"/>
    <property type="match status" value="1"/>
</dbReference>
<feature type="compositionally biased region" description="Low complexity" evidence="9">
    <location>
        <begin position="1254"/>
        <end position="1269"/>
    </location>
</feature>
<feature type="domain" description="RING-type" evidence="10">
    <location>
        <begin position="2316"/>
        <end position="2365"/>
    </location>
</feature>
<evidence type="ECO:0000256" key="9">
    <source>
        <dbReference type="SAM" id="MobiDB-lite"/>
    </source>
</evidence>
<dbReference type="InterPro" id="IPR002867">
    <property type="entry name" value="IBR_dom"/>
</dbReference>
<dbReference type="Pfam" id="PF01485">
    <property type="entry name" value="IBR"/>
    <property type="match status" value="1"/>
</dbReference>
<dbReference type="PANTHER" id="PTHR16004">
    <property type="entry name" value="RING FINGER PROTEIN 31-RELATED"/>
    <property type="match status" value="1"/>
</dbReference>
<evidence type="ECO:0000256" key="7">
    <source>
        <dbReference type="ARBA" id="ARBA00022833"/>
    </source>
</evidence>
<dbReference type="Pfam" id="PF16678">
    <property type="entry name" value="UBA_HOIP"/>
    <property type="match status" value="1"/>
</dbReference>
<dbReference type="InterPro" id="IPR047541">
    <property type="entry name" value="RNF31_RBR_mRING-HC-like"/>
</dbReference>
<dbReference type="CDD" id="cd20351">
    <property type="entry name" value="Rcat_RBR_HOIP"/>
    <property type="match status" value="1"/>
</dbReference>
<feature type="region of interest" description="Disordered" evidence="9">
    <location>
        <begin position="1"/>
        <end position="63"/>
    </location>
</feature>
<comment type="similarity">
    <text evidence="1">Belongs to the RBR family.</text>
</comment>
<feature type="compositionally biased region" description="Basic residues" evidence="9">
    <location>
        <begin position="361"/>
        <end position="371"/>
    </location>
</feature>
<feature type="compositionally biased region" description="Polar residues" evidence="9">
    <location>
        <begin position="495"/>
        <end position="505"/>
    </location>
</feature>
<feature type="region of interest" description="Disordered" evidence="9">
    <location>
        <begin position="349"/>
        <end position="576"/>
    </location>
</feature>
<dbReference type="GO" id="GO:0097039">
    <property type="term" value="P:protein linear polyubiquitination"/>
    <property type="evidence" value="ECO:0007669"/>
    <property type="project" value="TreeGrafter"/>
</dbReference>
<evidence type="ECO:0000256" key="6">
    <source>
        <dbReference type="ARBA" id="ARBA00022786"/>
    </source>
</evidence>
<feature type="compositionally biased region" description="Basic residues" evidence="9">
    <location>
        <begin position="1212"/>
        <end position="1237"/>
    </location>
</feature>
<feature type="compositionally biased region" description="Basic and acidic residues" evidence="9">
    <location>
        <begin position="511"/>
        <end position="534"/>
    </location>
</feature>
<accession>A0A8D8RM31</accession>
<feature type="domain" description="RING-type" evidence="12">
    <location>
        <begin position="2312"/>
        <end position="2546"/>
    </location>
</feature>
<dbReference type="InterPro" id="IPR047543">
    <property type="entry name" value="Bbox1_RNF31-like"/>
</dbReference>
<dbReference type="PROSITE" id="PS50199">
    <property type="entry name" value="ZF_RANBP2_2"/>
    <property type="match status" value="1"/>
</dbReference>
<dbReference type="CDD" id="cd19815">
    <property type="entry name" value="Bbox1_HOIP"/>
    <property type="match status" value="1"/>
</dbReference>
<dbReference type="GO" id="GO:0071797">
    <property type="term" value="C:LUBAC complex"/>
    <property type="evidence" value="ECO:0007669"/>
    <property type="project" value="InterPro"/>
</dbReference>
<sequence>MQQQNPGGAQPIWRPMQISNPSTKLRQARSMPHWVTRESPSSTVAPPPPPAPTAGTPPATTDPDYEVIEFAGGSQQYSNTEPVFEKVRKSKTPGRCDLCGSSIPTVQCDQCPSQHFCASCDDMYHRHPKRQHHARKSLGPVAPPLRPPLPPKGEAMSAPVAPPRKNKHSSARSSSSRFTPSPLSAQFQLSSSTHTLKKEPSGLIGSLKRFMGGRPLPPPPHMLSRDSRMSQPALQLKHNMDSKGPSSVDSGYLDWDSDRRTRSGSFSAINTMGPGFGGMGQAQSMAQLNCPSCLHHPTPTMGGMGWNDWNSTLNLQHPGGPHQAPGGWTTLGPQRHMNTWHGSQILAPAPFTPREEFSRRNSLRHSARRSRRDSSSERSEYRHRDDARSRHPDSSSDEESFKRGSSKHSKHGGGRVSPAMSYRSRHPLSDIDSEGDTMSRKGGRRRGGRRNKSPIPSSPAMSRKSTRPSPPMSRRGSRAQSPGGQSKLGRHRSKQTVSPTFSRKQLSSDSDSERSSEPESKQRQATKTIERQSSRESGGGKKLMRSWSKSSKTKEPPPNESLSRVTSPTPIVPRKGGWECEHCTLVNPVGTTVCSVCCKTSNASLASKSSVASEEDNLDEGVKKLTVNEEEVKASEPNGNQQNNGNGLKKGRAQSVDYLGRTEVISTGTSPPPQSISTQTYDYGGGGGVGGVGMKRATSLADDVWRPIMSRPMSRQSTLDSHSMACSPIPTPDIVAQDRADYEFHKFSRSLSQASQRISQDLPHQIIRPNVRRAGSQPPEYISTLVQNQVKQGMEMVKLLREAEQNGFTAEDLTIALSHCGESNPVTWLINNWRHMIDTVVTLATNYGHERSENNVGTLSAVEARDALRLHNGNVWAAVTECVETRQKKFNDLMSRGNFTREDIVTVLTANHGNVESAFVELNKTQLKPFLMRIWGPPQGLDNDSGDVSRFQREEDEIATHANANGEVGSKEVSYTLDPYSDNAIVKHQRSKSMTELNQRSFYDNNMEESSTVISNMQPRKDNKPLKSTISTIYSSNVDLRINTEPLHYYQETPRQVENPINYHPQTPDTRQAGVNDSIEYIDEDDDESLTIRNTLHNEYVAAIVSNETLFTNETVNQIATNVQDTVQQANVIKTAFVPYAKMKFSGEAHDQTAKEEPVSVSLKNVIQNTISTPEETQNSSNNLSIPTQTDLERESGKATDLKYTNSFSGKNSKKPSVAKRKSITRSIRSVKKKVKSKLLGQKENEPDKEDTDTVQNVSSQNVEQVTQVIKPQTVNNNGSKDEPKKLSQKEVLKTEPTKSISSSQTIEKETKEITQKVPTNLEPVIIEPTRSTTQNEAVNQEPTKSSIQTEPVKHEPTISSIKNEAIKQEPTKSAIQNEPVKPEPTKSNILNEPVKIEPTKNTIQNEPVKSSEPTEINQKIETTTTAEKRTQEEGNRPPNNTEQSAKPKDSVVPKDSTSFLNDKVQNVKTNVLNTIQSLTNVLNTIPLTTNKESNTNSTQLVSNATETPVPSIELTTITNERRKNVRPMKEVSQAQNSNPMFQTKNTINKVKHNRRNNKRNRKNKPNNNKIKDSITATNTNCNQDATKQEQSKSSPAKIINNTVKITDVHLNNDKPKEKVTVEFEKDIIFVSDGETHKLIIKPQIEKILESQSNNKNEKKEEMLLNVETVKQTNTESIDNAEINQKVPNKPELEILTNKNDAVKKETPKIQDAIVTHTAVLNEETINRTDDKYNSVKTSEQGTVNTCVVKKVEVEDSDEWEDEDGEEDAEQEGEEEEELEEEEEEEHMKEKTVTPKDNHSQIEKPIPEPEPEAIEPKIPPSALQTNVENDRELVESDDDSQETEQNTEQDSKVLDETNTGDEYTDESEDEEEVSETESPNIITKHYVKPISQTKDNIATESSDDQYIDAKDRSSSSSGKVESSTDENSDFLSVQSEFSQLETFLNEMSVPQPKTSNNLNKTIRTAQQVETVAPENDVNTRKVEDKKKAVQILTTKIAQIQLQENKMMSPSPTDDIESVLDVKIIAPNQLFEQSKVGIKIESPPSTSSLSEKEMVLNTKRGDTSSSADISSEILDSSSRCDPRDIPQAKLPHHISTGHQSQNRTSDETKLNMTENKQEILELLRQSLSNETVLEDIINKLFRSVMGETDVQNIPGTMENIAQFPKTEDNLSYSAETAASTTARKSNIIITTNEQIPQKPTEVDSTMKVDVNDTSKVLIDSMNQNKRYAVYDLPLQPTVVPVDNVAPTLQSVSPVNVALSDFEREVRRCLAEGLVSNYEQAELAVKLMRMSFDQELSVAAAKDCSTEQAALAYLQQECTLCAGKYPMGQMVSMLECEHHCCNDCATAYFTLTITERSINDCVCPFCSAPDLKAFNDDRALDYFSNLDILLKTIVDEKAHELFQRKLRDRTLMQDPNFKWCTKCSSGFIADPRQKKFICPDCNSVSCAKCNRPWAKEHERKTCDEFSAWLELSDPNSSISRHLIENDGIVCPKCHSKYALAKGGCMHLTCPSCKYEFCSDCGQEFLMGTKCTVSPYCEKLGLHSHHPRNCLFYLRDKEPGELQQLLRDAGVEFKEGVSPDQRKCNVQLQREINGELQDSVCNLPVEGSTLCRTHYIEYLAKLIHEYKLDPVVIFELNELLQELRRRGKTLPDRSKDATDHLYRKICIKIIQEEIPLY</sequence>
<dbReference type="PANTHER" id="PTHR16004:SF2">
    <property type="entry name" value="E3 UBIQUITIN-PROTEIN LIGASE LUBEL"/>
    <property type="match status" value="1"/>
</dbReference>
<feature type="compositionally biased region" description="Low complexity" evidence="9">
    <location>
        <begin position="638"/>
        <end position="647"/>
    </location>
</feature>
<feature type="compositionally biased region" description="Basic residues" evidence="9">
    <location>
        <begin position="1550"/>
        <end position="1565"/>
    </location>
</feature>
<dbReference type="InterPro" id="IPR013083">
    <property type="entry name" value="Znf_RING/FYVE/PHD"/>
</dbReference>
<feature type="compositionally biased region" description="Acidic residues" evidence="9">
    <location>
        <begin position="1835"/>
        <end position="1847"/>
    </location>
</feature>
<keyword evidence="2" id="KW-0808">Transferase</keyword>
<feature type="compositionally biased region" description="Polar residues" evidence="9">
    <location>
        <begin position="1330"/>
        <end position="1350"/>
    </location>
</feature>
<dbReference type="Pfam" id="PF22191">
    <property type="entry name" value="IBR_1"/>
    <property type="match status" value="1"/>
</dbReference>
<keyword evidence="6" id="KW-0833">Ubl conjugation pathway</keyword>
<feature type="compositionally biased region" description="Pro residues" evidence="9">
    <location>
        <begin position="141"/>
        <end position="151"/>
    </location>
</feature>
<feature type="compositionally biased region" description="Basic and acidic residues" evidence="9">
    <location>
        <begin position="1280"/>
        <end position="1297"/>
    </location>
</feature>
<dbReference type="EMBL" id="HBUF01170839">
    <property type="protein sequence ID" value="CAG6652290.1"/>
    <property type="molecule type" value="Transcribed_RNA"/>
</dbReference>
<keyword evidence="4" id="KW-0677">Repeat</keyword>
<evidence type="ECO:0000256" key="1">
    <source>
        <dbReference type="ARBA" id="ARBA00008278"/>
    </source>
</evidence>
<feature type="region of interest" description="Disordered" evidence="9">
    <location>
        <begin position="630"/>
        <end position="651"/>
    </location>
</feature>
<name>A0A8D8RM31_9HEMI</name>
<keyword evidence="7" id="KW-0862">Zinc</keyword>
<evidence type="ECO:0000259" key="11">
    <source>
        <dbReference type="PROSITE" id="PS50199"/>
    </source>
</evidence>
<feature type="compositionally biased region" description="Polar residues" evidence="9">
    <location>
        <begin position="1270"/>
        <end position="1279"/>
    </location>
</feature>
<dbReference type="SMART" id="SM00547">
    <property type="entry name" value="ZnF_RBZ"/>
    <property type="match status" value="1"/>
</dbReference>
<dbReference type="InterPro" id="IPR026254">
    <property type="entry name" value="RNF31-like"/>
</dbReference>
<dbReference type="GO" id="GO:0061630">
    <property type="term" value="F:ubiquitin protein ligase activity"/>
    <property type="evidence" value="ECO:0007669"/>
    <property type="project" value="TreeGrafter"/>
</dbReference>